<dbReference type="InterPro" id="IPR016181">
    <property type="entry name" value="Acyl_CoA_acyltransferase"/>
</dbReference>
<organism evidence="5 6">
    <name type="scientific">Mumia zhuanghuii</name>
    <dbReference type="NCBI Taxonomy" id="2585211"/>
    <lineage>
        <taxon>Bacteria</taxon>
        <taxon>Bacillati</taxon>
        <taxon>Actinomycetota</taxon>
        <taxon>Actinomycetes</taxon>
        <taxon>Propionibacteriales</taxon>
        <taxon>Nocardioidaceae</taxon>
        <taxon>Mumia</taxon>
    </lineage>
</organism>
<dbReference type="Proteomes" id="UP000307768">
    <property type="component" value="Unassembled WGS sequence"/>
</dbReference>
<evidence type="ECO:0000256" key="3">
    <source>
        <dbReference type="SAM" id="MobiDB-lite"/>
    </source>
</evidence>
<protein>
    <submittedName>
        <fullName evidence="5">GNAT family N-acetyltransferase</fullName>
    </submittedName>
</protein>
<dbReference type="PANTHER" id="PTHR43877">
    <property type="entry name" value="AMINOALKYLPHOSPHONATE N-ACETYLTRANSFERASE-RELATED-RELATED"/>
    <property type="match status" value="1"/>
</dbReference>
<evidence type="ECO:0000313" key="6">
    <source>
        <dbReference type="Proteomes" id="UP000307768"/>
    </source>
</evidence>
<evidence type="ECO:0000313" key="5">
    <source>
        <dbReference type="EMBL" id="KAA1424425.1"/>
    </source>
</evidence>
<reference evidence="5 6" key="1">
    <citation type="submission" date="2019-09" db="EMBL/GenBank/DDBJ databases">
        <title>Mumia zhuanghuii sp. nov. isolated from the intestinal contents of plateau pika (Ochotona curzoniae) in the Qinghai-Tibet plateau of China.</title>
        <authorList>
            <person name="Tian Z."/>
        </authorList>
    </citation>
    <scope>NUCLEOTIDE SEQUENCE [LARGE SCALE GENOMIC DNA]</scope>
    <source>
        <strain evidence="6">350</strain>
    </source>
</reference>
<dbReference type="AlphaFoldDB" id="A0A5Q6S236"/>
<dbReference type="InterPro" id="IPR050832">
    <property type="entry name" value="Bact_Acetyltransf"/>
</dbReference>
<dbReference type="Gene3D" id="3.40.630.30">
    <property type="match status" value="2"/>
</dbReference>
<evidence type="ECO:0000259" key="4">
    <source>
        <dbReference type="PROSITE" id="PS51186"/>
    </source>
</evidence>
<comment type="caution">
    <text evidence="5">The sequence shown here is derived from an EMBL/GenBank/DDBJ whole genome shotgun (WGS) entry which is preliminary data.</text>
</comment>
<keyword evidence="1 5" id="KW-0808">Transferase</keyword>
<feature type="domain" description="N-acetyltransferase" evidence="4">
    <location>
        <begin position="218"/>
        <end position="346"/>
    </location>
</feature>
<keyword evidence="2" id="KW-0012">Acyltransferase</keyword>
<dbReference type="EMBL" id="VDFQ02000001">
    <property type="protein sequence ID" value="KAA1424425.1"/>
    <property type="molecule type" value="Genomic_DNA"/>
</dbReference>
<feature type="domain" description="N-acetyltransferase" evidence="4">
    <location>
        <begin position="50"/>
        <end position="210"/>
    </location>
</feature>
<dbReference type="SUPFAM" id="SSF55729">
    <property type="entry name" value="Acyl-CoA N-acyltransferases (Nat)"/>
    <property type="match status" value="2"/>
</dbReference>
<dbReference type="GO" id="GO:0016747">
    <property type="term" value="F:acyltransferase activity, transferring groups other than amino-acyl groups"/>
    <property type="evidence" value="ECO:0007669"/>
    <property type="project" value="InterPro"/>
</dbReference>
<sequence length="349" mass="36882">MGGPARRARCRGPEGVPSRRPRGRERRVRHLAACAAHRLRGSRGRTSVVTAVRAATEDDRAGVLDLLRAALPQDAGDDAEGLERLLWGDEVARDFGVVAERDDRIVGAAFATVADRDGTLRAYVKVVAVDGPQRRSGVGGALLSALEKTAADTGAVAIQAGGSAPAYWWPGVDTADADALAFFGACGYAAPDAEPAPNLDVDLVAHENLVRRAAPPDLPMRRLTVEEAPAFEAWMRSTWGDTWAAEAGAALQRDPVSCFVSEEDGDYLGFAAYDTNRAGWFGPMGSSPESRGRGVGAALLRACLTDYLDAGRTTCEIAWVGPVDFYARTVGAVPGRTFVALAKPLPAAR</sequence>
<dbReference type="OrthoDB" id="273614at2"/>
<dbReference type="InterPro" id="IPR000182">
    <property type="entry name" value="GNAT_dom"/>
</dbReference>
<feature type="compositionally biased region" description="Basic residues" evidence="3">
    <location>
        <begin position="1"/>
        <end position="10"/>
    </location>
</feature>
<proteinExistence type="predicted"/>
<accession>A0A5Q6S236</accession>
<name>A0A5Q6S236_9ACTN</name>
<dbReference type="Pfam" id="PF00583">
    <property type="entry name" value="Acetyltransf_1"/>
    <property type="match status" value="2"/>
</dbReference>
<evidence type="ECO:0000256" key="1">
    <source>
        <dbReference type="ARBA" id="ARBA00022679"/>
    </source>
</evidence>
<feature type="region of interest" description="Disordered" evidence="3">
    <location>
        <begin position="1"/>
        <end position="25"/>
    </location>
</feature>
<gene>
    <name evidence="5" type="ORF">FE697_000365</name>
</gene>
<evidence type="ECO:0000256" key="2">
    <source>
        <dbReference type="ARBA" id="ARBA00023315"/>
    </source>
</evidence>
<dbReference type="PROSITE" id="PS51186">
    <property type="entry name" value="GNAT"/>
    <property type="match status" value="2"/>
</dbReference>
<dbReference type="CDD" id="cd04301">
    <property type="entry name" value="NAT_SF"/>
    <property type="match status" value="2"/>
</dbReference>